<proteinExistence type="evidence at transcript level"/>
<reference evidence="2 6" key="3">
    <citation type="journal article" date="2014" name="BMC Genomics">
        <title>An improved genome release (version Mt4.0) for the model legume Medicago truncatula.</title>
        <authorList>
            <person name="Tang H."/>
            <person name="Krishnakumar V."/>
            <person name="Bidwell S."/>
            <person name="Rosen B."/>
            <person name="Chan A."/>
            <person name="Zhou S."/>
            <person name="Gentzbittel L."/>
            <person name="Childs K.L."/>
            <person name="Yandell M."/>
            <person name="Gundlach H."/>
            <person name="Mayer K.F."/>
            <person name="Schwartz D.C."/>
            <person name="Town C.D."/>
        </authorList>
    </citation>
    <scope>GENOME REANNOTATION</scope>
    <source>
        <strain evidence="5 6">cv. Jemalong A17</strain>
    </source>
</reference>
<dbReference type="HOGENOM" id="CLU_048817_1_0_1"/>
<dbReference type="EMBL" id="BT143306">
    <property type="protein sequence ID" value="AFK43100.1"/>
    <property type="molecule type" value="mRNA"/>
</dbReference>
<name>G7KDX6_MEDTR</name>
<feature type="region of interest" description="Disordered" evidence="1">
    <location>
        <begin position="441"/>
        <end position="465"/>
    </location>
</feature>
<reference evidence="4" key="5">
    <citation type="journal article" date="2018" name="Nat. Plants">
        <title>Whole-genome landscape of Medicago truncatula symbiotic genes.</title>
        <authorList>
            <person name="Pecrix Y."/>
            <person name="Gamas P."/>
            <person name="Carrere S."/>
        </authorList>
    </citation>
    <scope>NUCLEOTIDE SEQUENCE</scope>
    <source>
        <tissue evidence="4">Leaves</tissue>
    </source>
</reference>
<evidence type="ECO:0000313" key="3">
    <source>
        <dbReference type="EMBL" id="AFK43100.1"/>
    </source>
</evidence>
<dbReference type="Gramene" id="rna30532">
    <property type="protein sequence ID" value="RHN55362.1"/>
    <property type="gene ID" value="gene30532"/>
</dbReference>
<evidence type="ECO:0000313" key="4">
    <source>
        <dbReference type="EMBL" id="RHN55362.1"/>
    </source>
</evidence>
<dbReference type="AlphaFoldDB" id="G7KDX6"/>
<dbReference type="eggNOG" id="ENOG502QSBI">
    <property type="taxonomic scope" value="Eukaryota"/>
</dbReference>
<dbReference type="Proteomes" id="UP000002051">
    <property type="component" value="Chromosome 5"/>
</dbReference>
<organism evidence="2 6">
    <name type="scientific">Medicago truncatula</name>
    <name type="common">Barrel medic</name>
    <name type="synonym">Medicago tribuloides</name>
    <dbReference type="NCBI Taxonomy" id="3880"/>
    <lineage>
        <taxon>Eukaryota</taxon>
        <taxon>Viridiplantae</taxon>
        <taxon>Streptophyta</taxon>
        <taxon>Embryophyta</taxon>
        <taxon>Tracheophyta</taxon>
        <taxon>Spermatophyta</taxon>
        <taxon>Magnoliopsida</taxon>
        <taxon>eudicotyledons</taxon>
        <taxon>Gunneridae</taxon>
        <taxon>Pentapetalae</taxon>
        <taxon>rosids</taxon>
        <taxon>fabids</taxon>
        <taxon>Fabales</taxon>
        <taxon>Fabaceae</taxon>
        <taxon>Papilionoideae</taxon>
        <taxon>50 kb inversion clade</taxon>
        <taxon>NPAAA clade</taxon>
        <taxon>Hologalegina</taxon>
        <taxon>IRL clade</taxon>
        <taxon>Trifolieae</taxon>
        <taxon>Medicago</taxon>
    </lineage>
</organism>
<evidence type="ECO:0000256" key="1">
    <source>
        <dbReference type="SAM" id="MobiDB-lite"/>
    </source>
</evidence>
<dbReference type="STRING" id="3880.G7KDX6"/>
<reference evidence="3" key="2">
    <citation type="submission" date="2012-05" db="EMBL/GenBank/DDBJ databases">
        <authorList>
            <person name="Krishnakumar V."/>
            <person name="Cheung F."/>
            <person name="Xiao Y."/>
            <person name="Chan A."/>
            <person name="Moskal W.A."/>
            <person name="Town C.D."/>
        </authorList>
    </citation>
    <scope>NUCLEOTIDE SEQUENCE</scope>
</reference>
<accession>G7KDX6</accession>
<dbReference type="PANTHER" id="PTHR33781">
    <property type="entry name" value="PROTEIN PHYTOCHROME KINASE SUBSTRATE 1-RELATED"/>
    <property type="match status" value="1"/>
</dbReference>
<dbReference type="GO" id="GO:0009638">
    <property type="term" value="P:phototropism"/>
    <property type="evidence" value="ECO:0007669"/>
    <property type="project" value="InterPro"/>
</dbReference>
<dbReference type="Proteomes" id="UP000265566">
    <property type="component" value="Chromosome 5"/>
</dbReference>
<dbReference type="InterPro" id="IPR039615">
    <property type="entry name" value="PKS"/>
</dbReference>
<dbReference type="OMA" id="WDAIVPK"/>
<dbReference type="KEGG" id="mtr:11408887"/>
<dbReference type="OrthoDB" id="1916150at2759"/>
<reference evidence="2 6" key="1">
    <citation type="journal article" date="2011" name="Nature">
        <title>The Medicago genome provides insight into the evolution of rhizobial symbioses.</title>
        <authorList>
            <person name="Young N.D."/>
            <person name="Debelle F."/>
            <person name="Oldroyd G.E."/>
            <person name="Geurts R."/>
            <person name="Cannon S.B."/>
            <person name="Udvardi M.K."/>
            <person name="Benedito V.A."/>
            <person name="Mayer K.F."/>
            <person name="Gouzy J."/>
            <person name="Schoof H."/>
            <person name="Van de Peer Y."/>
            <person name="Proost S."/>
            <person name="Cook D.R."/>
            <person name="Meyers B.C."/>
            <person name="Spannagl M."/>
            <person name="Cheung F."/>
            <person name="De Mita S."/>
            <person name="Krishnakumar V."/>
            <person name="Gundlach H."/>
            <person name="Zhou S."/>
            <person name="Mudge J."/>
            <person name="Bharti A.K."/>
            <person name="Murray J.D."/>
            <person name="Naoumkina M.A."/>
            <person name="Rosen B."/>
            <person name="Silverstein K.A."/>
            <person name="Tang H."/>
            <person name="Rombauts S."/>
            <person name="Zhao P.X."/>
            <person name="Zhou P."/>
            <person name="Barbe V."/>
            <person name="Bardou P."/>
            <person name="Bechner M."/>
            <person name="Bellec A."/>
            <person name="Berger A."/>
            <person name="Berges H."/>
            <person name="Bidwell S."/>
            <person name="Bisseling T."/>
            <person name="Choisne N."/>
            <person name="Couloux A."/>
            <person name="Denny R."/>
            <person name="Deshpande S."/>
            <person name="Dai X."/>
            <person name="Doyle J.J."/>
            <person name="Dudez A.M."/>
            <person name="Farmer A.D."/>
            <person name="Fouteau S."/>
            <person name="Franken C."/>
            <person name="Gibelin C."/>
            <person name="Gish J."/>
            <person name="Goldstein S."/>
            <person name="Gonzalez A.J."/>
            <person name="Green P.J."/>
            <person name="Hallab A."/>
            <person name="Hartog M."/>
            <person name="Hua A."/>
            <person name="Humphray S.J."/>
            <person name="Jeong D.H."/>
            <person name="Jing Y."/>
            <person name="Jocker A."/>
            <person name="Kenton S.M."/>
            <person name="Kim D.J."/>
            <person name="Klee K."/>
            <person name="Lai H."/>
            <person name="Lang C."/>
            <person name="Lin S."/>
            <person name="Macmil S.L."/>
            <person name="Magdelenat G."/>
            <person name="Matthews L."/>
            <person name="McCorrison J."/>
            <person name="Monaghan E.L."/>
            <person name="Mun J.H."/>
            <person name="Najar F.Z."/>
            <person name="Nicholson C."/>
            <person name="Noirot C."/>
            <person name="O'Bleness M."/>
            <person name="Paule C.R."/>
            <person name="Poulain J."/>
            <person name="Prion F."/>
            <person name="Qin B."/>
            <person name="Qu C."/>
            <person name="Retzel E.F."/>
            <person name="Riddle C."/>
            <person name="Sallet E."/>
            <person name="Samain S."/>
            <person name="Samson N."/>
            <person name="Sanders I."/>
            <person name="Saurat O."/>
            <person name="Scarpelli C."/>
            <person name="Schiex T."/>
            <person name="Segurens B."/>
            <person name="Severin A.J."/>
            <person name="Sherrier D.J."/>
            <person name="Shi R."/>
            <person name="Sims S."/>
            <person name="Singer S.R."/>
            <person name="Sinharoy S."/>
            <person name="Sterck L."/>
            <person name="Viollet A."/>
            <person name="Wang B.B."/>
            <person name="Wang K."/>
            <person name="Wang M."/>
            <person name="Wang X."/>
            <person name="Warfsmann J."/>
            <person name="Weissenbach J."/>
            <person name="White D.D."/>
            <person name="White J.D."/>
            <person name="Wiley G.B."/>
            <person name="Wincker P."/>
            <person name="Xing Y."/>
            <person name="Yang L."/>
            <person name="Yao Z."/>
            <person name="Ying F."/>
            <person name="Zhai J."/>
            <person name="Zhou L."/>
            <person name="Zuber A."/>
            <person name="Denarie J."/>
            <person name="Dixon R.A."/>
            <person name="May G.D."/>
            <person name="Schwartz D.C."/>
            <person name="Rogers J."/>
            <person name="Quetier F."/>
            <person name="Town C.D."/>
            <person name="Roe B.A."/>
        </authorList>
    </citation>
    <scope>NUCLEOTIDE SEQUENCE [LARGE SCALE GENOMIC DNA]</scope>
    <source>
        <strain evidence="2">A17</strain>
        <strain evidence="5 6">cv. Jemalong A17</strain>
    </source>
</reference>
<evidence type="ECO:0000313" key="5">
    <source>
        <dbReference type="EnsemblPlants" id="AES96704"/>
    </source>
</evidence>
<keyword evidence="2" id="KW-0808">Transferase</keyword>
<evidence type="ECO:0000313" key="6">
    <source>
        <dbReference type="Proteomes" id="UP000002051"/>
    </source>
</evidence>
<dbReference type="GO" id="GO:0016301">
    <property type="term" value="F:kinase activity"/>
    <property type="evidence" value="ECO:0007669"/>
    <property type="project" value="UniProtKB-KW"/>
</dbReference>
<protein>
    <submittedName>
        <fullName evidence="2">Phytochrome kinase substrate protein, putative</fullName>
    </submittedName>
</protein>
<dbReference type="EnsemblPlants" id="AES96704">
    <property type="protein sequence ID" value="AES96704"/>
    <property type="gene ID" value="MTR_5g040340"/>
</dbReference>
<reference evidence="5" key="4">
    <citation type="submission" date="2015-04" db="UniProtKB">
        <authorList>
            <consortium name="EnsemblPlants"/>
        </authorList>
    </citation>
    <scope>IDENTIFICATION</scope>
    <source>
        <strain evidence="5">cv. Jemalong A17</strain>
    </source>
</reference>
<gene>
    <name evidence="5" type="primary">11408887</name>
    <name evidence="2" type="ordered locus">MTR_5g040340</name>
    <name evidence="4" type="ORF">MtrunA17_Chr5g0416971</name>
</gene>
<dbReference type="EMBL" id="CM001221">
    <property type="protein sequence ID" value="AES96704.1"/>
    <property type="molecule type" value="Genomic_DNA"/>
</dbReference>
<evidence type="ECO:0000313" key="2">
    <source>
        <dbReference type="EMBL" id="AES96704.1"/>
    </source>
</evidence>
<dbReference type="PANTHER" id="PTHR33781:SF4">
    <property type="entry name" value="PROTEIN PHYTOCHROME KINASE SUBSTRATE 1"/>
    <property type="match status" value="1"/>
</dbReference>
<dbReference type="PaxDb" id="3880-AES96704"/>
<keyword evidence="6" id="KW-1185">Reference proteome</keyword>
<dbReference type="EMBL" id="PSQE01000005">
    <property type="protein sequence ID" value="RHN55362.1"/>
    <property type="molecule type" value="Genomic_DNA"/>
</dbReference>
<sequence length="465" mass="51529">MVISATTFTSQNNNNNLRGGSFSSYLNNKEVKDPFADSIHPFISNRKEPLHLGVKKEEDGEIGVFDAEKYFNGVEIETPRIATLDANKLKYLKNQQENRKCKVQYGTPSVGSESSLNSQSALLQTTLKNSTSSNSRKNQVHRKSLLATLGCKCSCYDKNSVDVSDHAGEISFNKSAVQGKTTSEKLFKHDQDASDHSIKNKKTETRATSELLMNKDVYLQKQEKVSPYKMQLQQVDNPRKTLEVFGSPILDERCKSISFDMRLKIPSWEAASKLEEQEIDFSTNCDDDDDDVGSDASSDLFEIESFTGNKTSSFLSRTTTSHVASGCTSPNFYAPSEASIEWSVVTASAVDYSAVSDHEDQGSVVTIRSPIRTSFNSLNGKHKINKEMPRRRPGKLLGCNSQKAVGVAGDAFTATNEKHGTNAKMLPQMTRFKVESFGARNEQHGYGKPPLRRSNSPHGAQLLYI</sequence>
<keyword evidence="2" id="KW-0418">Kinase</keyword>